<dbReference type="InterPro" id="IPR050426">
    <property type="entry name" value="Glycosyltransferase_28"/>
</dbReference>
<dbReference type="CDD" id="cd03784">
    <property type="entry name" value="GT1_Gtf-like"/>
    <property type="match status" value="1"/>
</dbReference>
<accession>A0ABU5RJ38</accession>
<name>A0ABU5RJ38_9PSEU</name>
<dbReference type="InterPro" id="IPR048284">
    <property type="entry name" value="EryCIII-like_N"/>
</dbReference>
<dbReference type="PANTHER" id="PTHR48050">
    <property type="entry name" value="STEROL 3-BETA-GLUCOSYLTRANSFERASE"/>
    <property type="match status" value="1"/>
</dbReference>
<dbReference type="InterPro" id="IPR002213">
    <property type="entry name" value="UDP_glucos_trans"/>
</dbReference>
<dbReference type="Proteomes" id="UP001304298">
    <property type="component" value="Unassembled WGS sequence"/>
</dbReference>
<dbReference type="InterPro" id="IPR010610">
    <property type="entry name" value="EryCIII-like_C"/>
</dbReference>
<dbReference type="Pfam" id="PF21036">
    <property type="entry name" value="EryCIII-like_N"/>
    <property type="match status" value="1"/>
</dbReference>
<proteinExistence type="inferred from homology"/>
<feature type="domain" description="Erythromycin biosynthesis protein CIII-like N-terminal" evidence="5">
    <location>
        <begin position="22"/>
        <end position="240"/>
    </location>
</feature>
<dbReference type="Gene3D" id="3.40.50.2000">
    <property type="entry name" value="Glycogen Phosphorylase B"/>
    <property type="match status" value="2"/>
</dbReference>
<protein>
    <submittedName>
        <fullName evidence="6">Glycosyltransferase</fullName>
    </submittedName>
</protein>
<dbReference type="PANTHER" id="PTHR48050:SF13">
    <property type="entry name" value="STEROL 3-BETA-GLUCOSYLTRANSFERASE UGT80A2"/>
    <property type="match status" value="1"/>
</dbReference>
<evidence type="ECO:0000259" key="5">
    <source>
        <dbReference type="Pfam" id="PF21036"/>
    </source>
</evidence>
<dbReference type="SUPFAM" id="SSF53756">
    <property type="entry name" value="UDP-Glycosyltransferase/glycogen phosphorylase"/>
    <property type="match status" value="1"/>
</dbReference>
<keyword evidence="2" id="KW-0328">Glycosyltransferase</keyword>
<dbReference type="RefSeq" id="WP_323335468.1">
    <property type="nucleotide sequence ID" value="NZ_JAYFSI010000015.1"/>
</dbReference>
<organism evidence="6 7">
    <name type="scientific">Amycolatopsis heterodermiae</name>
    <dbReference type="NCBI Taxonomy" id="3110235"/>
    <lineage>
        <taxon>Bacteria</taxon>
        <taxon>Bacillati</taxon>
        <taxon>Actinomycetota</taxon>
        <taxon>Actinomycetes</taxon>
        <taxon>Pseudonocardiales</taxon>
        <taxon>Pseudonocardiaceae</taxon>
        <taxon>Amycolatopsis</taxon>
    </lineage>
</organism>
<evidence type="ECO:0000256" key="2">
    <source>
        <dbReference type="ARBA" id="ARBA00022676"/>
    </source>
</evidence>
<gene>
    <name evidence="6" type="ORF">VA596_42730</name>
</gene>
<reference evidence="6 7" key="1">
    <citation type="submission" date="2023-12" db="EMBL/GenBank/DDBJ databases">
        <title>Amycolatopsis sp. V23-08.</title>
        <authorList>
            <person name="Somphong A."/>
        </authorList>
    </citation>
    <scope>NUCLEOTIDE SEQUENCE [LARGE SCALE GENOMIC DNA]</scope>
    <source>
        <strain evidence="6 7">V23-08</strain>
    </source>
</reference>
<evidence type="ECO:0000256" key="3">
    <source>
        <dbReference type="ARBA" id="ARBA00022679"/>
    </source>
</evidence>
<feature type="domain" description="Erythromycin biosynthesis protein CIII-like C-terminal" evidence="4">
    <location>
        <begin position="254"/>
        <end position="395"/>
    </location>
</feature>
<dbReference type="EMBL" id="JAYFSI010000015">
    <property type="protein sequence ID" value="MEA5366308.1"/>
    <property type="molecule type" value="Genomic_DNA"/>
</dbReference>
<evidence type="ECO:0000313" key="7">
    <source>
        <dbReference type="Proteomes" id="UP001304298"/>
    </source>
</evidence>
<sequence length="399" mass="41594">MKILFATAPGYGLTLPVVPLIWAARAAGHEVLLATSSEMVDAGARAGLPAYDVFPQRDVWNDLMGSVSGNGTPEDELPEEYRLARRAGNPFGLFTVTMTEGTIKAGRLFGADLVVHTSDHAAGMLAAVALGVPALEVGNRVSWSVRDADWRAEHHVFGEDEVSDLMRAKLGIGDARPAVLARVDPRAPSMGGLAAGQEHPDERDGVPWWAMRFVPFNGGAVVPDWALRPADRPRIAVTLGTVVPVMSGVSSLAVVLEALGALDVEVVLAAGTADLTELGELPPNVRSVGYLALSAFLPSCSAIVHHGGSGTTAAPLSYGVPQLVLPSFADNPLSARRVADRGVGLSHDPATVDAATVRALVGRLLTEDGFRTAAQEVAAEMAAQPSPADVLARAVAALR</sequence>
<dbReference type="Pfam" id="PF06722">
    <property type="entry name" value="EryCIII-like_C"/>
    <property type="match status" value="1"/>
</dbReference>
<evidence type="ECO:0000256" key="1">
    <source>
        <dbReference type="ARBA" id="ARBA00006962"/>
    </source>
</evidence>
<evidence type="ECO:0000259" key="4">
    <source>
        <dbReference type="Pfam" id="PF06722"/>
    </source>
</evidence>
<comment type="caution">
    <text evidence="6">The sequence shown here is derived from an EMBL/GenBank/DDBJ whole genome shotgun (WGS) entry which is preliminary data.</text>
</comment>
<keyword evidence="7" id="KW-1185">Reference proteome</keyword>
<comment type="similarity">
    <text evidence="1">Belongs to the glycosyltransferase 28 family.</text>
</comment>
<keyword evidence="3" id="KW-0808">Transferase</keyword>
<evidence type="ECO:0000313" key="6">
    <source>
        <dbReference type="EMBL" id="MEA5366308.1"/>
    </source>
</evidence>